<keyword evidence="2" id="KW-1185">Reference proteome</keyword>
<accession>A0A2R6XWD2</accession>
<evidence type="ECO:0000313" key="1">
    <source>
        <dbReference type="EMBL" id="PTQ50406.1"/>
    </source>
</evidence>
<dbReference type="CDD" id="cd10912">
    <property type="entry name" value="PIN_YacP-like"/>
    <property type="match status" value="1"/>
</dbReference>
<evidence type="ECO:0000313" key="2">
    <source>
        <dbReference type="Proteomes" id="UP000244005"/>
    </source>
</evidence>
<sequence>MLIIVPPVVTLLLYKSRKYPLSLKVLASDKNSQNSNPRPPRRITSNVKQNLQYLKIVKEYQKKASSSAPKPATSYRKKKVEKSDLADEIESYEDPTTKLYYTNSGLEMATPVLLVDGYNVCGYWPKLKKHFSKGDLETARQKLLDELVGFSAIKGVKVVVVFDATLSGLTSRKETLQNVDVVYTVDACADSWIEREVTMLIADGCPKVWVVSSDTFHQHAAYGAGAYIWNCKVLITEIKDAKKELQELMHDDSMYSVKGKLLEHNLDPEVFSALQNLKQQLKNPEGS</sequence>
<dbReference type="InterPro" id="IPR010298">
    <property type="entry name" value="YacP-like"/>
</dbReference>
<proteinExistence type="predicted"/>
<dbReference type="OMA" id="DRCQQHA"/>
<dbReference type="AlphaFoldDB" id="A0A2R6XWD2"/>
<gene>
    <name evidence="1" type="ORF">MARPO_0001s0380</name>
</gene>
<dbReference type="OrthoDB" id="513221at2759"/>
<dbReference type="PANTHER" id="PTHR34547">
    <property type="entry name" value="YACP-LIKE NYN DOMAIN PROTEIN"/>
    <property type="match status" value="1"/>
</dbReference>
<dbReference type="Proteomes" id="UP000244005">
    <property type="component" value="Unassembled WGS sequence"/>
</dbReference>
<dbReference type="PANTHER" id="PTHR34547:SF1">
    <property type="entry name" value="YACP-LIKE NYN DOMAIN PROTEIN"/>
    <property type="match status" value="1"/>
</dbReference>
<name>A0A2R6XWD2_MARPO</name>
<evidence type="ECO:0008006" key="3">
    <source>
        <dbReference type="Google" id="ProtNLM"/>
    </source>
</evidence>
<organism evidence="1 2">
    <name type="scientific">Marchantia polymorpha</name>
    <name type="common">Common liverwort</name>
    <name type="synonym">Marchantia aquatica</name>
    <dbReference type="NCBI Taxonomy" id="3197"/>
    <lineage>
        <taxon>Eukaryota</taxon>
        <taxon>Viridiplantae</taxon>
        <taxon>Streptophyta</taxon>
        <taxon>Embryophyta</taxon>
        <taxon>Marchantiophyta</taxon>
        <taxon>Marchantiopsida</taxon>
        <taxon>Marchantiidae</taxon>
        <taxon>Marchantiales</taxon>
        <taxon>Marchantiaceae</taxon>
        <taxon>Marchantia</taxon>
    </lineage>
</organism>
<protein>
    <recommendedName>
        <fullName evidence="3">NYN domain-containing protein</fullName>
    </recommendedName>
</protein>
<dbReference type="EMBL" id="KZ772673">
    <property type="protein sequence ID" value="PTQ50406.1"/>
    <property type="molecule type" value="Genomic_DNA"/>
</dbReference>
<reference evidence="2" key="1">
    <citation type="journal article" date="2017" name="Cell">
        <title>Insights into land plant evolution garnered from the Marchantia polymorpha genome.</title>
        <authorList>
            <person name="Bowman J.L."/>
            <person name="Kohchi T."/>
            <person name="Yamato K.T."/>
            <person name="Jenkins J."/>
            <person name="Shu S."/>
            <person name="Ishizaki K."/>
            <person name="Yamaoka S."/>
            <person name="Nishihama R."/>
            <person name="Nakamura Y."/>
            <person name="Berger F."/>
            <person name="Adam C."/>
            <person name="Aki S.S."/>
            <person name="Althoff F."/>
            <person name="Araki T."/>
            <person name="Arteaga-Vazquez M.A."/>
            <person name="Balasubrmanian S."/>
            <person name="Barry K."/>
            <person name="Bauer D."/>
            <person name="Boehm C.R."/>
            <person name="Briginshaw L."/>
            <person name="Caballero-Perez J."/>
            <person name="Catarino B."/>
            <person name="Chen F."/>
            <person name="Chiyoda S."/>
            <person name="Chovatia M."/>
            <person name="Davies K.M."/>
            <person name="Delmans M."/>
            <person name="Demura T."/>
            <person name="Dierschke T."/>
            <person name="Dolan L."/>
            <person name="Dorantes-Acosta A.E."/>
            <person name="Eklund D.M."/>
            <person name="Florent S.N."/>
            <person name="Flores-Sandoval E."/>
            <person name="Fujiyama A."/>
            <person name="Fukuzawa H."/>
            <person name="Galik B."/>
            <person name="Grimanelli D."/>
            <person name="Grimwood J."/>
            <person name="Grossniklaus U."/>
            <person name="Hamada T."/>
            <person name="Haseloff J."/>
            <person name="Hetherington A.J."/>
            <person name="Higo A."/>
            <person name="Hirakawa Y."/>
            <person name="Hundley H.N."/>
            <person name="Ikeda Y."/>
            <person name="Inoue K."/>
            <person name="Inoue S.I."/>
            <person name="Ishida S."/>
            <person name="Jia Q."/>
            <person name="Kakita M."/>
            <person name="Kanazawa T."/>
            <person name="Kawai Y."/>
            <person name="Kawashima T."/>
            <person name="Kennedy M."/>
            <person name="Kinose K."/>
            <person name="Kinoshita T."/>
            <person name="Kohara Y."/>
            <person name="Koide E."/>
            <person name="Komatsu K."/>
            <person name="Kopischke S."/>
            <person name="Kubo M."/>
            <person name="Kyozuka J."/>
            <person name="Lagercrantz U."/>
            <person name="Lin S.S."/>
            <person name="Lindquist E."/>
            <person name="Lipzen A.M."/>
            <person name="Lu C.W."/>
            <person name="De Luna E."/>
            <person name="Martienssen R.A."/>
            <person name="Minamino N."/>
            <person name="Mizutani M."/>
            <person name="Mizutani M."/>
            <person name="Mochizuki N."/>
            <person name="Monte I."/>
            <person name="Mosher R."/>
            <person name="Nagasaki H."/>
            <person name="Nakagami H."/>
            <person name="Naramoto S."/>
            <person name="Nishitani K."/>
            <person name="Ohtani M."/>
            <person name="Okamoto T."/>
            <person name="Okumura M."/>
            <person name="Phillips J."/>
            <person name="Pollak B."/>
            <person name="Reinders A."/>
            <person name="Rovekamp M."/>
            <person name="Sano R."/>
            <person name="Sawa S."/>
            <person name="Schmid M.W."/>
            <person name="Shirakawa M."/>
            <person name="Solano R."/>
            <person name="Spunde A."/>
            <person name="Suetsugu N."/>
            <person name="Sugano S."/>
            <person name="Sugiyama A."/>
            <person name="Sun R."/>
            <person name="Suzuki Y."/>
            <person name="Takenaka M."/>
            <person name="Takezawa D."/>
            <person name="Tomogane H."/>
            <person name="Tsuzuki M."/>
            <person name="Ueda T."/>
            <person name="Umeda M."/>
            <person name="Ward J.M."/>
            <person name="Watanabe Y."/>
            <person name="Yazaki K."/>
            <person name="Yokoyama R."/>
            <person name="Yoshitake Y."/>
            <person name="Yotsui I."/>
            <person name="Zachgo S."/>
            <person name="Schmutz J."/>
        </authorList>
    </citation>
    <scope>NUCLEOTIDE SEQUENCE [LARGE SCALE GENOMIC DNA]</scope>
    <source>
        <strain evidence="2">Tak-1</strain>
    </source>
</reference>
<dbReference type="Gramene" id="Mp1g20440.1">
    <property type="protein sequence ID" value="Mp1g20440.1.cds"/>
    <property type="gene ID" value="Mp1g20440"/>
</dbReference>
<dbReference type="Pfam" id="PF05991">
    <property type="entry name" value="NYN_YacP"/>
    <property type="match status" value="1"/>
</dbReference>